<name>A0A7J7HW07_CAMSI</name>
<comment type="caution">
    <text evidence="1">The sequence shown here is derived from an EMBL/GenBank/DDBJ whole genome shotgun (WGS) entry which is preliminary data.</text>
</comment>
<sequence>MENFPLSQVLEYAHLLDLLYHLMVPKLEEPQKPSTTDVQKSTTKFNAKQHVDSVSYLSNIAGVEFYPTTGDITTIRFEEEEKRFYLPVITLNVHSEVIMRNLVAYEASTVSESLVFAGYTELLNGIMETVEDAKLLREKKIIINRLKSDDEVLQLFNSINKSIQLTHVPYVDKAIEDVNRFFYNSRRVQAYKWIKKYVYGFGPTCMVSRSLWKAAAPPRAQFVGWLVWRGGGGCSGFLQDLFRVYYSGGLENWVMVLLQLVHNLFDSVVDMEKTDASMIIFSLLSIAEGRVCFPLHPFLRVILRYRGNDLKKVLVSIDDAVL</sequence>
<gene>
    <name evidence="1" type="ORF">HYC85_004064</name>
</gene>
<reference evidence="2" key="1">
    <citation type="journal article" date="2020" name="Nat. Commun.">
        <title>Genome assembly of wild tea tree DASZ reveals pedigree and selection history of tea varieties.</title>
        <authorList>
            <person name="Zhang W."/>
            <person name="Zhang Y."/>
            <person name="Qiu H."/>
            <person name="Guo Y."/>
            <person name="Wan H."/>
            <person name="Zhang X."/>
            <person name="Scossa F."/>
            <person name="Alseekh S."/>
            <person name="Zhang Q."/>
            <person name="Wang P."/>
            <person name="Xu L."/>
            <person name="Schmidt M.H."/>
            <person name="Jia X."/>
            <person name="Li D."/>
            <person name="Zhu A."/>
            <person name="Guo F."/>
            <person name="Chen W."/>
            <person name="Ni D."/>
            <person name="Usadel B."/>
            <person name="Fernie A.R."/>
            <person name="Wen W."/>
        </authorList>
    </citation>
    <scope>NUCLEOTIDE SEQUENCE [LARGE SCALE GENOMIC DNA]</scope>
    <source>
        <strain evidence="2">cv. G240</strain>
    </source>
</reference>
<dbReference type="Proteomes" id="UP000593564">
    <property type="component" value="Unassembled WGS sequence"/>
</dbReference>
<dbReference type="InterPro" id="IPR004158">
    <property type="entry name" value="DUF247_pln"/>
</dbReference>
<reference evidence="1 2" key="2">
    <citation type="submission" date="2020-07" db="EMBL/GenBank/DDBJ databases">
        <title>Genome assembly of wild tea tree DASZ reveals pedigree and selection history of tea varieties.</title>
        <authorList>
            <person name="Zhang W."/>
        </authorList>
    </citation>
    <scope>NUCLEOTIDE SEQUENCE [LARGE SCALE GENOMIC DNA]</scope>
    <source>
        <strain evidence="2">cv. G240</strain>
        <tissue evidence="1">Leaf</tissue>
    </source>
</reference>
<evidence type="ECO:0000313" key="2">
    <source>
        <dbReference type="Proteomes" id="UP000593564"/>
    </source>
</evidence>
<keyword evidence="2" id="KW-1185">Reference proteome</keyword>
<dbReference type="EMBL" id="JACBKZ010000002">
    <property type="protein sequence ID" value="KAF5956839.1"/>
    <property type="molecule type" value="Genomic_DNA"/>
</dbReference>
<dbReference type="Pfam" id="PF03140">
    <property type="entry name" value="DUF247"/>
    <property type="match status" value="1"/>
</dbReference>
<proteinExistence type="predicted"/>
<dbReference type="PANTHER" id="PTHR31549:SF23">
    <property type="entry name" value="OS03G0591600 PROTEIN"/>
    <property type="match status" value="1"/>
</dbReference>
<evidence type="ECO:0000313" key="1">
    <source>
        <dbReference type="EMBL" id="KAF5956839.1"/>
    </source>
</evidence>
<accession>A0A7J7HW07</accession>
<dbReference type="PANTHER" id="PTHR31549">
    <property type="entry name" value="PROTEIN, PUTATIVE (DUF247)-RELATED-RELATED"/>
    <property type="match status" value="1"/>
</dbReference>
<dbReference type="AlphaFoldDB" id="A0A7J7HW07"/>
<protein>
    <submittedName>
        <fullName evidence="1">Uncharacterized protein</fullName>
    </submittedName>
</protein>
<organism evidence="1 2">
    <name type="scientific">Camellia sinensis</name>
    <name type="common">Tea plant</name>
    <name type="synonym">Thea sinensis</name>
    <dbReference type="NCBI Taxonomy" id="4442"/>
    <lineage>
        <taxon>Eukaryota</taxon>
        <taxon>Viridiplantae</taxon>
        <taxon>Streptophyta</taxon>
        <taxon>Embryophyta</taxon>
        <taxon>Tracheophyta</taxon>
        <taxon>Spermatophyta</taxon>
        <taxon>Magnoliopsida</taxon>
        <taxon>eudicotyledons</taxon>
        <taxon>Gunneridae</taxon>
        <taxon>Pentapetalae</taxon>
        <taxon>asterids</taxon>
        <taxon>Ericales</taxon>
        <taxon>Theaceae</taxon>
        <taxon>Camellia</taxon>
    </lineage>
</organism>